<dbReference type="InterPro" id="IPR002925">
    <property type="entry name" value="Dienelactn_hydro"/>
</dbReference>
<dbReference type="Proteomes" id="UP000194420">
    <property type="component" value="Unassembled WGS sequence"/>
</dbReference>
<dbReference type="Pfam" id="PF14534">
    <property type="entry name" value="DUF4440"/>
    <property type="match status" value="1"/>
</dbReference>
<evidence type="ECO:0000259" key="3">
    <source>
        <dbReference type="Pfam" id="PF01738"/>
    </source>
</evidence>
<dbReference type="Pfam" id="PF01738">
    <property type="entry name" value="DLH"/>
    <property type="match status" value="1"/>
</dbReference>
<keyword evidence="2" id="KW-0732">Signal</keyword>
<evidence type="ECO:0000313" key="6">
    <source>
        <dbReference type="Proteomes" id="UP000194420"/>
    </source>
</evidence>
<gene>
    <name evidence="5" type="ORF">SAMN06297468_1025</name>
</gene>
<evidence type="ECO:0000259" key="4">
    <source>
        <dbReference type="Pfam" id="PF14534"/>
    </source>
</evidence>
<keyword evidence="1 5" id="KW-0378">Hydrolase</keyword>
<dbReference type="AlphaFoldDB" id="A0A1Y6EVF6"/>
<dbReference type="SUPFAM" id="SSF53474">
    <property type="entry name" value="alpha/beta-Hydrolases"/>
    <property type="match status" value="1"/>
</dbReference>
<organism evidence="5 6">
    <name type="scientific">Altererythrobacter xiamenensis</name>
    <dbReference type="NCBI Taxonomy" id="1316679"/>
    <lineage>
        <taxon>Bacteria</taxon>
        <taxon>Pseudomonadati</taxon>
        <taxon>Pseudomonadota</taxon>
        <taxon>Alphaproteobacteria</taxon>
        <taxon>Sphingomonadales</taxon>
        <taxon>Erythrobacteraceae</taxon>
        <taxon>Altererythrobacter</taxon>
    </lineage>
</organism>
<dbReference type="EMBL" id="FXWG01000001">
    <property type="protein sequence ID" value="SMQ64482.1"/>
    <property type="molecule type" value="Genomic_DNA"/>
</dbReference>
<dbReference type="InterPro" id="IPR050261">
    <property type="entry name" value="FrsA_esterase"/>
</dbReference>
<dbReference type="GO" id="GO:0052689">
    <property type="term" value="F:carboxylic ester hydrolase activity"/>
    <property type="evidence" value="ECO:0007669"/>
    <property type="project" value="UniProtKB-ARBA"/>
</dbReference>
<dbReference type="Gene3D" id="3.10.450.50">
    <property type="match status" value="1"/>
</dbReference>
<dbReference type="SUPFAM" id="SSF54427">
    <property type="entry name" value="NTF2-like"/>
    <property type="match status" value="1"/>
</dbReference>
<evidence type="ECO:0000256" key="2">
    <source>
        <dbReference type="SAM" id="SignalP"/>
    </source>
</evidence>
<dbReference type="PANTHER" id="PTHR22946:SF9">
    <property type="entry name" value="POLYKETIDE TRANSFERASE AF380"/>
    <property type="match status" value="1"/>
</dbReference>
<dbReference type="InterPro" id="IPR027843">
    <property type="entry name" value="DUF4440"/>
</dbReference>
<reference evidence="6" key="1">
    <citation type="submission" date="2017-04" db="EMBL/GenBank/DDBJ databases">
        <authorList>
            <person name="Varghese N."/>
            <person name="Submissions S."/>
        </authorList>
    </citation>
    <scope>NUCLEOTIDE SEQUENCE [LARGE SCALE GENOMIC DNA]</scope>
</reference>
<feature type="domain" description="DUF4440" evidence="4">
    <location>
        <begin position="34"/>
        <end position="135"/>
    </location>
</feature>
<evidence type="ECO:0000256" key="1">
    <source>
        <dbReference type="ARBA" id="ARBA00022801"/>
    </source>
</evidence>
<sequence length="417" mass="45274">MRTWFCHAIAILGALAALPVSANDDVRERSIAAVDAIEQRDAEKVAAIIAPDFVAINTRGDLRDGEELVTSLRNWPFERRPAPLRIWTQVRIRESETGATFVARSQVVAEGEDAQAIHSTLYTLRWTRDADGWQLSGYQSVRMPALPDIVTVRSGELNLKAMVYRPQGKGPFPVVVYAHGNEPDPTSLFESVGPAIAARGYYVIGVHRRGSGLSADQAPNLLAQLTEIQKNEGDAARAQFAIAQLEGPQLDDLAAAIAMAASHPEIERKRIFVIGNSFGGVLALLAAERGLGLKGAADFAGSAMNWEGSALFRERMREAARNARIPIFLGQAANDFSTQPTIELAKELAASGKPYRARVFPTYGIGPVDGHGFGIHGVDLWFDEVMGFLDPPPANHDPLSGQRLRLKSIKSVSIPRL</sequence>
<proteinExistence type="predicted"/>
<dbReference type="OrthoDB" id="5902829at2"/>
<accession>A0A1Y6EVF6</accession>
<protein>
    <submittedName>
        <fullName evidence="5">Dienelactone hydrolase</fullName>
    </submittedName>
</protein>
<feature type="signal peptide" evidence="2">
    <location>
        <begin position="1"/>
        <end position="22"/>
    </location>
</feature>
<name>A0A1Y6EVF6_9SPHN</name>
<dbReference type="Gene3D" id="3.40.50.1820">
    <property type="entry name" value="alpha/beta hydrolase"/>
    <property type="match status" value="1"/>
</dbReference>
<feature type="chain" id="PRO_5010992143" evidence="2">
    <location>
        <begin position="23"/>
        <end position="417"/>
    </location>
</feature>
<dbReference type="InterPro" id="IPR029058">
    <property type="entry name" value="AB_hydrolase_fold"/>
</dbReference>
<feature type="domain" description="Dienelactone hydrolase" evidence="3">
    <location>
        <begin position="160"/>
        <end position="362"/>
    </location>
</feature>
<dbReference type="PANTHER" id="PTHR22946">
    <property type="entry name" value="DIENELACTONE HYDROLASE DOMAIN-CONTAINING PROTEIN-RELATED"/>
    <property type="match status" value="1"/>
</dbReference>
<evidence type="ECO:0000313" key="5">
    <source>
        <dbReference type="EMBL" id="SMQ64482.1"/>
    </source>
</evidence>
<keyword evidence="6" id="KW-1185">Reference proteome</keyword>
<dbReference type="InterPro" id="IPR032710">
    <property type="entry name" value="NTF2-like_dom_sf"/>
</dbReference>